<dbReference type="AlphaFoldDB" id="A0A1B4Y8C7"/>
<dbReference type="Gene3D" id="3.40.50.150">
    <property type="entry name" value="Vaccinia Virus protein VP39"/>
    <property type="match status" value="1"/>
</dbReference>
<feature type="domain" description="Methyltransferase type 11" evidence="1">
    <location>
        <begin position="53"/>
        <end position="140"/>
    </location>
</feature>
<dbReference type="RefSeq" id="WP_012392630.1">
    <property type="nucleotide sequence ID" value="NZ_AP017624.1"/>
</dbReference>
<dbReference type="SUPFAM" id="SSF53335">
    <property type="entry name" value="S-adenosyl-L-methionine-dependent methyltransferases"/>
    <property type="match status" value="1"/>
</dbReference>
<dbReference type="InterPro" id="IPR029063">
    <property type="entry name" value="SAM-dependent_MTases_sf"/>
</dbReference>
<gene>
    <name evidence="2" type="ORF">SHTP_4386</name>
</gene>
<dbReference type="PANTHER" id="PTHR43460:SF1">
    <property type="entry name" value="METHYLTRANSFERASE TYPE 11 DOMAIN-CONTAINING PROTEIN"/>
    <property type="match status" value="1"/>
</dbReference>
<organism evidence="2 3">
    <name type="scientific">Mycobacterium ulcerans subsp. shinshuense</name>
    <dbReference type="NCBI Taxonomy" id="1124626"/>
    <lineage>
        <taxon>Bacteria</taxon>
        <taxon>Bacillati</taxon>
        <taxon>Actinomycetota</taxon>
        <taxon>Actinomycetes</taxon>
        <taxon>Mycobacteriales</taxon>
        <taxon>Mycobacteriaceae</taxon>
        <taxon>Mycobacterium</taxon>
        <taxon>Mycobacterium ulcerans group</taxon>
    </lineage>
</organism>
<name>A0A1B4Y8C7_MYCUL</name>
<evidence type="ECO:0000313" key="3">
    <source>
        <dbReference type="Proteomes" id="UP000218067"/>
    </source>
</evidence>
<dbReference type="PANTHER" id="PTHR43460">
    <property type="entry name" value="METHYLTRANSFERASE"/>
    <property type="match status" value="1"/>
</dbReference>
<proteinExistence type="predicted"/>
<dbReference type="InterPro" id="IPR013216">
    <property type="entry name" value="Methyltransf_11"/>
</dbReference>
<accession>A0A1B4Y8C7</accession>
<dbReference type="Proteomes" id="UP000218067">
    <property type="component" value="Chromosome"/>
</dbReference>
<sequence>MARTFDDLVAESTSVPVAGWDFSWLDGRATEERPSWGYQRLLGQRLANATAALDLETGAGEVLAGAGNFPTTMAATESWPPNAALATKLLHPLGVVVVATGDKPPLPFTDAAFDLVTSRHPSNLCWGEVARVLQAGGTYFAQHVGPATLWSLREHFLGPRQHGGPDQYADRVRTEITGAGLEIVDMRIERLRVEFFDVGAVIYFLRKVIWFLPDFTVECYHDQLRALHDHIQSEGSFVTHSTRALIEARKPL</sequence>
<dbReference type="InterPro" id="IPR052939">
    <property type="entry name" value="23S_rRNA_MeTrnsfrase_RlmA"/>
</dbReference>
<reference evidence="2 3" key="1">
    <citation type="submission" date="2016-08" db="EMBL/GenBank/DDBJ databases">
        <title>Complete genome sequence of Mycobacterium shinshuense, a subspecies of M. ulcerans.</title>
        <authorList>
            <person name="Yoshida M."/>
            <person name="Ogura Y."/>
            <person name="Hayashi T."/>
            <person name="Hoshino Y."/>
        </authorList>
    </citation>
    <scope>NUCLEOTIDE SEQUENCE [LARGE SCALE GENOMIC DNA]</scope>
    <source>
        <strain evidence="3">ATCC 33728</strain>
    </source>
</reference>
<protein>
    <recommendedName>
        <fullName evidence="1">Methyltransferase type 11 domain-containing protein</fullName>
    </recommendedName>
</protein>
<evidence type="ECO:0000313" key="2">
    <source>
        <dbReference type="EMBL" id="BAV43305.1"/>
    </source>
</evidence>
<dbReference type="EMBL" id="AP017624">
    <property type="protein sequence ID" value="BAV43305.1"/>
    <property type="molecule type" value="Genomic_DNA"/>
</dbReference>
<dbReference type="GO" id="GO:0008757">
    <property type="term" value="F:S-adenosylmethionine-dependent methyltransferase activity"/>
    <property type="evidence" value="ECO:0007669"/>
    <property type="project" value="InterPro"/>
</dbReference>
<evidence type="ECO:0000259" key="1">
    <source>
        <dbReference type="Pfam" id="PF08241"/>
    </source>
</evidence>
<dbReference type="Pfam" id="PF08241">
    <property type="entry name" value="Methyltransf_11"/>
    <property type="match status" value="1"/>
</dbReference>
<dbReference type="GeneID" id="93438954"/>